<gene>
    <name evidence="1" type="ORF">J2Z35_000085</name>
</gene>
<evidence type="ECO:0000313" key="2">
    <source>
        <dbReference type="Proteomes" id="UP001314903"/>
    </source>
</evidence>
<organism evidence="1 2">
    <name type="scientific">Acetoanaerobium pronyense</name>
    <dbReference type="NCBI Taxonomy" id="1482736"/>
    <lineage>
        <taxon>Bacteria</taxon>
        <taxon>Bacillati</taxon>
        <taxon>Bacillota</taxon>
        <taxon>Clostridia</taxon>
        <taxon>Peptostreptococcales</taxon>
        <taxon>Filifactoraceae</taxon>
        <taxon>Acetoanaerobium</taxon>
    </lineage>
</organism>
<keyword evidence="2" id="KW-1185">Reference proteome</keyword>
<comment type="caution">
    <text evidence="1">The sequence shown here is derived from an EMBL/GenBank/DDBJ whole genome shotgun (WGS) entry which is preliminary data.</text>
</comment>
<reference evidence="1 2" key="1">
    <citation type="submission" date="2021-03" db="EMBL/GenBank/DDBJ databases">
        <title>Genomic Encyclopedia of Type Strains, Phase IV (KMG-IV): sequencing the most valuable type-strain genomes for metagenomic binning, comparative biology and taxonomic classification.</title>
        <authorList>
            <person name="Goeker M."/>
        </authorList>
    </citation>
    <scope>NUCLEOTIDE SEQUENCE [LARGE SCALE GENOMIC DNA]</scope>
    <source>
        <strain evidence="1 2">DSM 27512</strain>
    </source>
</reference>
<name>A0ABS4KGN6_9FIRM</name>
<sequence>MKVSPVNRSRVSNIVVMRQTVIGGIDSVEKPNPITALTNNPSNFSDNFWLSNDLFYDSLGEKLKEQHDFQLHESPMGNENIDYDKEDDAILNFIEDIIKKYNIAIDYMKDVDKKAKTDKHFRVAKIVTSHNRPLSNLGITTDRNYHMSLNKEKFLLTSKKSPHHMKLLLDPEKGIIRKIYDGFKGV</sequence>
<accession>A0ABS4KGN6</accession>
<proteinExistence type="predicted"/>
<evidence type="ECO:0000313" key="1">
    <source>
        <dbReference type="EMBL" id="MBP2026296.1"/>
    </source>
</evidence>
<dbReference type="RefSeq" id="WP_209658208.1">
    <property type="nucleotide sequence ID" value="NZ_JAGGLI010000001.1"/>
</dbReference>
<dbReference type="Proteomes" id="UP001314903">
    <property type="component" value="Unassembled WGS sequence"/>
</dbReference>
<dbReference type="EMBL" id="JAGGLI010000001">
    <property type="protein sequence ID" value="MBP2026296.1"/>
    <property type="molecule type" value="Genomic_DNA"/>
</dbReference>
<protein>
    <submittedName>
        <fullName evidence="1">Uncharacterized protein</fullName>
    </submittedName>
</protein>